<dbReference type="InterPro" id="IPR006869">
    <property type="entry name" value="DUF547"/>
</dbReference>
<dbReference type="WBParaSite" id="HPLM_0001557701-mRNA-1">
    <property type="protein sequence ID" value="HPLM_0001557701-mRNA-1"/>
    <property type="gene ID" value="HPLM_0001557701"/>
</dbReference>
<feature type="domain" description="DUF547" evidence="1">
    <location>
        <begin position="90"/>
        <end position="194"/>
    </location>
</feature>
<reference evidence="2" key="1">
    <citation type="submission" date="2017-02" db="UniProtKB">
        <authorList>
            <consortium name="WormBaseParasite"/>
        </authorList>
    </citation>
    <scope>IDENTIFICATION</scope>
</reference>
<dbReference type="OMA" id="FRAYIDH"/>
<sequence>LFLFRGSFATILYLSREDHSHLTILNGGQPDGRTYSVFEFNEKLVPIMNSIFDDILVNQCKTILYYKLSENAAFRAYIDHARNLQTIRLKEASPDEKLALFINIYNMMTIHTTYLQGPPRSIWDRRKLMNCTYYLIDDHKYAPHSILDGILRSNRKGLEMLWKPFGKKDARLSLILPYCEPLIHFALNNGTRSTHSSELREIACDAFEADKHVRVDMCRKKLYLSKLFQWYAMDFGCTTTKIIEWILWVMEGSDTEKRKNIVMLYRSGHYEVDYIPYDWSFNGKMKE</sequence>
<name>A0A0N4WV61_HAEPC</name>
<evidence type="ECO:0000259" key="1">
    <source>
        <dbReference type="Pfam" id="PF04784"/>
    </source>
</evidence>
<accession>A0A0N4WV61</accession>
<protein>
    <submittedName>
        <fullName evidence="2">DUF547 domain-containing protein</fullName>
    </submittedName>
</protein>
<dbReference type="AlphaFoldDB" id="A0A0N4WV61"/>
<organism evidence="2">
    <name type="scientific">Haemonchus placei</name>
    <name type="common">Barber's pole worm</name>
    <dbReference type="NCBI Taxonomy" id="6290"/>
    <lineage>
        <taxon>Eukaryota</taxon>
        <taxon>Metazoa</taxon>
        <taxon>Ecdysozoa</taxon>
        <taxon>Nematoda</taxon>
        <taxon>Chromadorea</taxon>
        <taxon>Rhabditida</taxon>
        <taxon>Rhabditina</taxon>
        <taxon>Rhabditomorpha</taxon>
        <taxon>Strongyloidea</taxon>
        <taxon>Trichostrongylidae</taxon>
        <taxon>Haemonchus</taxon>
    </lineage>
</organism>
<dbReference type="PANTHER" id="PTHR46361:SF5">
    <property type="entry name" value="DEP DOMAIN-CONTAINING PROTEIN"/>
    <property type="match status" value="1"/>
</dbReference>
<dbReference type="PANTHER" id="PTHR46361">
    <property type="entry name" value="ELECTRON CARRIER/ PROTEIN DISULFIDE OXIDOREDUCTASE"/>
    <property type="match status" value="1"/>
</dbReference>
<dbReference type="Pfam" id="PF04784">
    <property type="entry name" value="DUF547"/>
    <property type="match status" value="1"/>
</dbReference>
<proteinExistence type="predicted"/>
<evidence type="ECO:0000313" key="2">
    <source>
        <dbReference type="WBParaSite" id="HPLM_0001557701-mRNA-1"/>
    </source>
</evidence>